<dbReference type="GO" id="GO:0020037">
    <property type="term" value="F:heme binding"/>
    <property type="evidence" value="ECO:0007669"/>
    <property type="project" value="InterPro"/>
</dbReference>
<sequence length="317" mass="31666">MPFERGPRRWTQTAATKGARMHDLDHGPALDRTTQLTRGLHWLLAAQGDALAAVLRGHQHDPAAAAAALRAPGPVWRSRTGHWVVAARAAAATALDHPGLAQPPLAGALSTVDVAARDAVLSGAPAEFDAADLAWRSAVAALGGDPADPEWAAAAPVLDAALAPPRPAVARALATSGVAPVAAAAARLGAALAADALALRLAGDGSDEAALLAAVHAGEPVVQLVLTTATTDVALAGEQVAPGESVVIALCAANRDPEGAGAPLLPGGPLAAPLAFAHAHAEAVLTALPESLRPTGPAVRASRAPVTRPLVRLPVAR</sequence>
<evidence type="ECO:0000313" key="3">
    <source>
        <dbReference type="Proteomes" id="UP000186040"/>
    </source>
</evidence>
<proteinExistence type="predicted"/>
<dbReference type="STRING" id="1193682.BJP25_05935"/>
<dbReference type="GO" id="GO:0016705">
    <property type="term" value="F:oxidoreductase activity, acting on paired donors, with incorporation or reduction of molecular oxygen"/>
    <property type="evidence" value="ECO:0007669"/>
    <property type="project" value="InterPro"/>
</dbReference>
<dbReference type="Gene3D" id="1.10.630.10">
    <property type="entry name" value="Cytochrome P450"/>
    <property type="match status" value="2"/>
</dbReference>
<accession>A0A1Q9LTE9</accession>
<dbReference type="Proteomes" id="UP000186040">
    <property type="component" value="Unassembled WGS sequence"/>
</dbReference>
<comment type="caution">
    <text evidence="2">The sequence shown here is derived from an EMBL/GenBank/DDBJ whole genome shotgun (WGS) entry which is preliminary data.</text>
</comment>
<dbReference type="AlphaFoldDB" id="A0A1Q9LTE9"/>
<evidence type="ECO:0000256" key="1">
    <source>
        <dbReference type="SAM" id="MobiDB-lite"/>
    </source>
</evidence>
<protein>
    <submittedName>
        <fullName evidence="2">Uncharacterized protein</fullName>
    </submittedName>
</protein>
<keyword evidence="3" id="KW-1185">Reference proteome</keyword>
<name>A0A1Q9LTE9_9PSEU</name>
<evidence type="ECO:0000313" key="2">
    <source>
        <dbReference type="EMBL" id="OLR95308.1"/>
    </source>
</evidence>
<feature type="region of interest" description="Disordered" evidence="1">
    <location>
        <begin position="1"/>
        <end position="27"/>
    </location>
</feature>
<dbReference type="InterPro" id="IPR036396">
    <property type="entry name" value="Cyt_P450_sf"/>
</dbReference>
<dbReference type="GO" id="GO:0004497">
    <property type="term" value="F:monooxygenase activity"/>
    <property type="evidence" value="ECO:0007669"/>
    <property type="project" value="InterPro"/>
</dbReference>
<reference evidence="2 3" key="1">
    <citation type="submission" date="2016-10" db="EMBL/GenBank/DDBJ databases">
        <title>The Draft Genome Sequence of Actinokineospora bangkokensis 44EHWT reveals the biosynthetic pathway of antifungal compounds Thailandins with unusual extender unit butylmalonyl-CoA.</title>
        <authorList>
            <person name="Greule A."/>
            <person name="Intra B."/>
            <person name="Flemming S."/>
            <person name="Rommel M.G."/>
            <person name="Panbangred W."/>
            <person name="Bechthold A."/>
        </authorList>
    </citation>
    <scope>NUCLEOTIDE SEQUENCE [LARGE SCALE GENOMIC DNA]</scope>
    <source>
        <strain evidence="2 3">44EHW</strain>
    </source>
</reference>
<dbReference type="GO" id="GO:0005506">
    <property type="term" value="F:iron ion binding"/>
    <property type="evidence" value="ECO:0007669"/>
    <property type="project" value="InterPro"/>
</dbReference>
<dbReference type="EMBL" id="MKQR01000002">
    <property type="protein sequence ID" value="OLR95308.1"/>
    <property type="molecule type" value="Genomic_DNA"/>
</dbReference>
<organism evidence="2 3">
    <name type="scientific">Actinokineospora bangkokensis</name>
    <dbReference type="NCBI Taxonomy" id="1193682"/>
    <lineage>
        <taxon>Bacteria</taxon>
        <taxon>Bacillati</taxon>
        <taxon>Actinomycetota</taxon>
        <taxon>Actinomycetes</taxon>
        <taxon>Pseudonocardiales</taxon>
        <taxon>Pseudonocardiaceae</taxon>
        <taxon>Actinokineospora</taxon>
    </lineage>
</organism>
<gene>
    <name evidence="2" type="ORF">BJP25_05935</name>
</gene>